<feature type="domain" description="Cellulose-binding Sde182 C-terminal" evidence="4">
    <location>
        <begin position="454"/>
        <end position="526"/>
    </location>
</feature>
<dbReference type="Pfam" id="PF07632">
    <property type="entry name" value="Sde182_NH-like"/>
    <property type="match status" value="1"/>
</dbReference>
<name>A0A9W4GYA7_9ACTN</name>
<keyword evidence="6" id="KW-1185">Reference proteome</keyword>
<dbReference type="Proteomes" id="UP001153328">
    <property type="component" value="Unassembled WGS sequence"/>
</dbReference>
<comment type="caution">
    <text evidence="5">The sequence shown here is derived from an EMBL/GenBank/DDBJ whole genome shotgun (WGS) entry which is preliminary data.</text>
</comment>
<proteinExistence type="predicted"/>
<evidence type="ECO:0000259" key="3">
    <source>
        <dbReference type="Pfam" id="PF07632"/>
    </source>
</evidence>
<sequence length="532" mass="57511">MRITRRNAGRPNRRRTAIAGLAVLVTATVSLGTQSANAAPPNAGTGTAQSGSSLPAAFHPSGGAKPRTVVTTDMEQDDLASLIRYLLYTNDLDTEGIVYTSSMWHWAGDGSGNAMRWTGTRTIQDIVLKAYAQVYPNLRRHDSGYPTPAALLAKVKTGNIAFEDDMGHDTDGSNLIKKLLLDHDPRPVYLQVWGGPNTIARALKSIQDQYAGTPQWTKIHETVSKKAVILASGLQDHTYADYIAPNWPGIRTEELSAGYATWGYNCNWSGTGNGRGLPGDGKYFEGDWTRQNIQIGPLGSLYRSWLDGQAMPGDPADIFGDPELAKTGWCPPLSPYDFLSEGDDVAYMPLLDTGIQDPQDPNLGSWGGRAVRASTTSNLWTMVPTETDANSTSRPNYTTNRWEAAAQNDFAARMQWTLTPGYRQANHAPYVGVRSGSDIHAAPGQTLRLRGLAADPDGDGVAMHWWQYAEEGTYPGRVAVNNADSADATVTVPADARPGQTISLIVQGTDDGHFPLTRYARVMVHVTGGPHG</sequence>
<feature type="chain" id="PRO_5040722899" description="DUF1593 domain-containing protein" evidence="2">
    <location>
        <begin position="39"/>
        <end position="532"/>
    </location>
</feature>
<feature type="domain" description="Cellulose-binding Sde182 nucleoside hydrolase-like" evidence="3">
    <location>
        <begin position="67"/>
        <end position="369"/>
    </location>
</feature>
<reference evidence="5" key="1">
    <citation type="submission" date="2021-06" db="EMBL/GenBank/DDBJ databases">
        <authorList>
            <person name="Arsene-Ploetze F."/>
        </authorList>
    </citation>
    <scope>NUCLEOTIDE SEQUENCE</scope>
    <source>
        <strain evidence="5">SBRY1</strain>
    </source>
</reference>
<gene>
    <name evidence="5" type="ORF">SBRY_100245</name>
</gene>
<dbReference type="InterPro" id="IPR048527">
    <property type="entry name" value="Sde182_C"/>
</dbReference>
<dbReference type="InterPro" id="IPR013783">
    <property type="entry name" value="Ig-like_fold"/>
</dbReference>
<dbReference type="SUPFAM" id="SSF53590">
    <property type="entry name" value="Nucleoside hydrolase"/>
    <property type="match status" value="1"/>
</dbReference>
<evidence type="ECO:0000313" key="6">
    <source>
        <dbReference type="Proteomes" id="UP001153328"/>
    </source>
</evidence>
<organism evidence="5 6">
    <name type="scientific">Actinacidiphila bryophytorum</name>
    <dbReference type="NCBI Taxonomy" id="1436133"/>
    <lineage>
        <taxon>Bacteria</taxon>
        <taxon>Bacillati</taxon>
        <taxon>Actinomycetota</taxon>
        <taxon>Actinomycetes</taxon>
        <taxon>Kitasatosporales</taxon>
        <taxon>Streptomycetaceae</taxon>
        <taxon>Actinacidiphila</taxon>
    </lineage>
</organism>
<evidence type="ECO:0008006" key="7">
    <source>
        <dbReference type="Google" id="ProtNLM"/>
    </source>
</evidence>
<dbReference type="Pfam" id="PF21027">
    <property type="entry name" value="Sde0182_C"/>
    <property type="match status" value="1"/>
</dbReference>
<dbReference type="GO" id="GO:0005975">
    <property type="term" value="P:carbohydrate metabolic process"/>
    <property type="evidence" value="ECO:0007669"/>
    <property type="project" value="UniProtKB-ARBA"/>
</dbReference>
<dbReference type="RefSeq" id="WP_205046349.1">
    <property type="nucleotide sequence ID" value="NZ_CAJVAX010000002.1"/>
</dbReference>
<dbReference type="Gene3D" id="3.90.245.10">
    <property type="entry name" value="Ribonucleoside hydrolase-like"/>
    <property type="match status" value="1"/>
</dbReference>
<dbReference type="InterPro" id="IPR011483">
    <property type="entry name" value="Sde182_NH-like"/>
</dbReference>
<evidence type="ECO:0000256" key="2">
    <source>
        <dbReference type="SAM" id="SignalP"/>
    </source>
</evidence>
<protein>
    <recommendedName>
        <fullName evidence="7">DUF1593 domain-containing protein</fullName>
    </recommendedName>
</protein>
<dbReference type="InterPro" id="IPR036452">
    <property type="entry name" value="Ribo_hydro-like"/>
</dbReference>
<dbReference type="Gene3D" id="2.60.40.10">
    <property type="entry name" value="Immunoglobulins"/>
    <property type="match status" value="1"/>
</dbReference>
<feature type="region of interest" description="Disordered" evidence="1">
    <location>
        <begin position="36"/>
        <end position="66"/>
    </location>
</feature>
<feature type="compositionally biased region" description="Polar residues" evidence="1">
    <location>
        <begin position="44"/>
        <end position="53"/>
    </location>
</feature>
<evidence type="ECO:0000313" key="5">
    <source>
        <dbReference type="EMBL" id="CAG7614232.1"/>
    </source>
</evidence>
<dbReference type="GO" id="GO:0016799">
    <property type="term" value="F:hydrolase activity, hydrolyzing N-glycosyl compounds"/>
    <property type="evidence" value="ECO:0007669"/>
    <property type="project" value="InterPro"/>
</dbReference>
<evidence type="ECO:0000259" key="4">
    <source>
        <dbReference type="Pfam" id="PF21027"/>
    </source>
</evidence>
<feature type="signal peptide" evidence="2">
    <location>
        <begin position="1"/>
        <end position="38"/>
    </location>
</feature>
<dbReference type="AlphaFoldDB" id="A0A9W4GYA7"/>
<evidence type="ECO:0000256" key="1">
    <source>
        <dbReference type="SAM" id="MobiDB-lite"/>
    </source>
</evidence>
<keyword evidence="2" id="KW-0732">Signal</keyword>
<accession>A0A9W4GYA7</accession>
<dbReference type="EMBL" id="CAJVAX010000002">
    <property type="protein sequence ID" value="CAG7614232.1"/>
    <property type="molecule type" value="Genomic_DNA"/>
</dbReference>